<feature type="region of interest" description="Disordered" evidence="1">
    <location>
        <begin position="155"/>
        <end position="176"/>
    </location>
</feature>
<protein>
    <submittedName>
        <fullName evidence="2">Uncharacterized protein</fullName>
    </submittedName>
</protein>
<dbReference type="AlphaFoldDB" id="A0A7S4V2B7"/>
<evidence type="ECO:0000313" key="2">
    <source>
        <dbReference type="EMBL" id="CAE4585836.1"/>
    </source>
</evidence>
<sequence>MEIRSRTTKSDLMNSESIQRKLTEKLLNPGEVYGTIPCSQTNVRNTIIVGMEMSFSDGEISKIITDQRFNGSVVSCDSEDVSTGDMDECSLGVPLDFRKEHPLDMEMEFIECLQMSTTLHDNEPLKVSASMDWEADSLYFQSRTVTTEAMTQKTDPLQVDQSIPSPHRSATIPNSIPACDSDDALLRWVNSELES</sequence>
<organism evidence="2">
    <name type="scientific">Ditylum brightwellii</name>
    <dbReference type="NCBI Taxonomy" id="49249"/>
    <lineage>
        <taxon>Eukaryota</taxon>
        <taxon>Sar</taxon>
        <taxon>Stramenopiles</taxon>
        <taxon>Ochrophyta</taxon>
        <taxon>Bacillariophyta</taxon>
        <taxon>Mediophyceae</taxon>
        <taxon>Lithodesmiophycidae</taxon>
        <taxon>Lithodesmiales</taxon>
        <taxon>Lithodesmiaceae</taxon>
        <taxon>Ditylum</taxon>
    </lineage>
</organism>
<accession>A0A7S4V2B7</accession>
<reference evidence="2" key="1">
    <citation type="submission" date="2021-01" db="EMBL/GenBank/DDBJ databases">
        <authorList>
            <person name="Corre E."/>
            <person name="Pelletier E."/>
            <person name="Niang G."/>
            <person name="Scheremetjew M."/>
            <person name="Finn R."/>
            <person name="Kale V."/>
            <person name="Holt S."/>
            <person name="Cochrane G."/>
            <person name="Meng A."/>
            <person name="Brown T."/>
            <person name="Cohen L."/>
        </authorList>
    </citation>
    <scope>NUCLEOTIDE SEQUENCE</scope>
    <source>
        <strain evidence="2">GSO104</strain>
    </source>
</reference>
<dbReference type="EMBL" id="HBNS01004810">
    <property type="protein sequence ID" value="CAE4585836.1"/>
    <property type="molecule type" value="Transcribed_RNA"/>
</dbReference>
<name>A0A7S4V2B7_9STRA</name>
<evidence type="ECO:0000256" key="1">
    <source>
        <dbReference type="SAM" id="MobiDB-lite"/>
    </source>
</evidence>
<feature type="compositionally biased region" description="Polar residues" evidence="1">
    <location>
        <begin position="155"/>
        <end position="164"/>
    </location>
</feature>
<gene>
    <name evidence="2" type="ORF">DBRI00130_LOCUS3892</name>
</gene>
<proteinExistence type="predicted"/>